<evidence type="ECO:0000313" key="17">
    <source>
        <dbReference type="Proteomes" id="UP000694910"/>
    </source>
</evidence>
<feature type="chain" id="PRO_5045153163" description="C-X-C motif chemokine 16" evidence="15">
    <location>
        <begin position="26"/>
        <end position="251"/>
    </location>
</feature>
<evidence type="ECO:0000256" key="11">
    <source>
        <dbReference type="ARBA" id="ARBA00023180"/>
    </source>
</evidence>
<reference evidence="18" key="1">
    <citation type="submission" date="2025-08" db="UniProtKB">
        <authorList>
            <consortium name="RefSeq"/>
        </authorList>
    </citation>
    <scope>IDENTIFICATION</scope>
</reference>
<feature type="domain" description="C-X-C motif chemokine 16" evidence="16">
    <location>
        <begin position="23"/>
        <end position="114"/>
    </location>
</feature>
<dbReference type="InterPro" id="IPR026296">
    <property type="entry name" value="CXCL16"/>
</dbReference>
<organism evidence="17 18">
    <name type="scientific">Ceratotherium simum simum</name>
    <name type="common">Southern white rhinoceros</name>
    <dbReference type="NCBI Taxonomy" id="73337"/>
    <lineage>
        <taxon>Eukaryota</taxon>
        <taxon>Metazoa</taxon>
        <taxon>Chordata</taxon>
        <taxon>Craniata</taxon>
        <taxon>Vertebrata</taxon>
        <taxon>Euteleostomi</taxon>
        <taxon>Mammalia</taxon>
        <taxon>Eutheria</taxon>
        <taxon>Laurasiatheria</taxon>
        <taxon>Perissodactyla</taxon>
        <taxon>Rhinocerotidae</taxon>
        <taxon>Ceratotherium</taxon>
    </lineage>
</organism>
<evidence type="ECO:0000256" key="7">
    <source>
        <dbReference type="ARBA" id="ARBA00022729"/>
    </source>
</evidence>
<evidence type="ECO:0000256" key="4">
    <source>
        <dbReference type="ARBA" id="ARBA00022500"/>
    </source>
</evidence>
<feature type="transmembrane region" description="Helical" evidence="14">
    <location>
        <begin position="203"/>
        <end position="223"/>
    </location>
</feature>
<evidence type="ECO:0000256" key="10">
    <source>
        <dbReference type="ARBA" id="ARBA00023157"/>
    </source>
</evidence>
<sequence length="251" mass="27538">MRRSWGPLPLELLLLLVLLTLRGDGNEGSVAGSCRCDKVFSSNSPPPVQFMEHFRKQVRFYQRCPSYVRFHLRLRSVCGGSKDQWVRELMSCFDRKDCGYGNLGSVARQEHLPPPSTQVPGPTERAPSDMVTPAQTYLPSTQQPTQQPTRPTGALSLDKKLTHTSETTTSTSGHSLVSGPVAGENQKQLKENVGSATGTSVTVAVPSLLAIVFCLTGVLLYVLCKRRREQSLQCSPDLQLHYTPVAPDSEA</sequence>
<keyword evidence="8 14" id="KW-1133">Transmembrane helix</keyword>
<dbReference type="PANTHER" id="PTHR14385:SF0">
    <property type="entry name" value="C-X-C MOTIF CHEMOKINE 16"/>
    <property type="match status" value="1"/>
</dbReference>
<keyword evidence="9 14" id="KW-0472">Membrane</keyword>
<evidence type="ECO:0000256" key="15">
    <source>
        <dbReference type="SAM" id="SignalP"/>
    </source>
</evidence>
<evidence type="ECO:0000256" key="13">
    <source>
        <dbReference type="SAM" id="MobiDB-lite"/>
    </source>
</evidence>
<evidence type="ECO:0000313" key="18">
    <source>
        <dbReference type="RefSeq" id="XP_014645094.1"/>
    </source>
</evidence>
<evidence type="ECO:0000256" key="5">
    <source>
        <dbReference type="ARBA" id="ARBA00022514"/>
    </source>
</evidence>
<evidence type="ECO:0000256" key="9">
    <source>
        <dbReference type="ARBA" id="ARBA00023136"/>
    </source>
</evidence>
<dbReference type="RefSeq" id="XP_014645094.1">
    <property type="nucleotide sequence ID" value="XM_014789608.1"/>
</dbReference>
<evidence type="ECO:0000256" key="6">
    <source>
        <dbReference type="ARBA" id="ARBA00022692"/>
    </source>
</evidence>
<evidence type="ECO:0000256" key="1">
    <source>
        <dbReference type="ARBA" id="ARBA00004479"/>
    </source>
</evidence>
<dbReference type="Pfam" id="PF20902">
    <property type="entry name" value="CXCL16"/>
    <property type="match status" value="1"/>
</dbReference>
<name>A0ABM1CZW3_CERSS</name>
<keyword evidence="6 14" id="KW-0812">Transmembrane</keyword>
<keyword evidence="7 15" id="KW-0732">Signal</keyword>
<comment type="subcellular location">
    <subcellularLocation>
        <location evidence="1">Membrane</location>
        <topology evidence="1">Single-pass type I membrane protein</topology>
    </subcellularLocation>
</comment>
<evidence type="ECO:0000256" key="2">
    <source>
        <dbReference type="ARBA" id="ARBA00010665"/>
    </source>
</evidence>
<feature type="compositionally biased region" description="Low complexity" evidence="13">
    <location>
        <begin position="135"/>
        <end position="152"/>
    </location>
</feature>
<evidence type="ECO:0000256" key="12">
    <source>
        <dbReference type="ARBA" id="ARBA00032815"/>
    </source>
</evidence>
<accession>A0ABM1CZW3</accession>
<keyword evidence="4" id="KW-0145">Chemotaxis</keyword>
<dbReference type="GeneID" id="101389535"/>
<evidence type="ECO:0000256" key="3">
    <source>
        <dbReference type="ARBA" id="ARBA00017995"/>
    </source>
</evidence>
<dbReference type="Proteomes" id="UP000694910">
    <property type="component" value="Unplaced"/>
</dbReference>
<keyword evidence="11" id="KW-0325">Glycoprotein</keyword>
<proteinExistence type="inferred from homology"/>
<protein>
    <recommendedName>
        <fullName evidence="3">C-X-C motif chemokine 16</fullName>
    </recommendedName>
    <alternativeName>
        <fullName evidence="12">Transmembrane chemokine CXCL16</fullName>
    </alternativeName>
</protein>
<dbReference type="InterPro" id="IPR048585">
    <property type="entry name" value="CXCL16_dom"/>
</dbReference>
<dbReference type="PANTHER" id="PTHR14385">
    <property type="entry name" value="CXC CHEMOKINE LIGAND"/>
    <property type="match status" value="1"/>
</dbReference>
<feature type="region of interest" description="Disordered" evidence="13">
    <location>
        <begin position="106"/>
        <end position="154"/>
    </location>
</feature>
<evidence type="ECO:0000256" key="14">
    <source>
        <dbReference type="SAM" id="Phobius"/>
    </source>
</evidence>
<keyword evidence="5" id="KW-0202">Cytokine</keyword>
<evidence type="ECO:0000256" key="8">
    <source>
        <dbReference type="ARBA" id="ARBA00022989"/>
    </source>
</evidence>
<feature type="signal peptide" evidence="15">
    <location>
        <begin position="1"/>
        <end position="25"/>
    </location>
</feature>
<keyword evidence="17" id="KW-1185">Reference proteome</keyword>
<keyword evidence="10" id="KW-1015">Disulfide bond</keyword>
<gene>
    <name evidence="18" type="primary">LOC101389535</name>
</gene>
<evidence type="ECO:0000259" key="16">
    <source>
        <dbReference type="Pfam" id="PF20902"/>
    </source>
</evidence>
<comment type="similarity">
    <text evidence="2">Belongs to the intercrine alpha (chemokine CxC) family.</text>
</comment>